<feature type="domain" description="HTH araC/xylS-type" evidence="4">
    <location>
        <begin position="186"/>
        <end position="284"/>
    </location>
</feature>
<dbReference type="OrthoDB" id="642439at2"/>
<sequence length="284" mass="31803">MQFLTDQFKTPALVSSASLPWQGLRIEQIHLPSATLPAIYYAEHVLVLHQVAEPLVIRRRRAGQVQKTVYRTGDLGLYPGGDHAAEVDWATPRRNIYLTLDHRYLAQLVREDASIRRFALCERLKFKDPLLNQLIQQLLQAAGSQRALGRFYVESLTNALCQQLIEHHATYQRPSRQPRLPAAALARIQAYLEAHPEAPVTLQTLAGLANLSIFHFARLFKHATGVSPYQYVVQSKMQRAKHLLRQGGATIDGISDALGFASAKSFVAAFTRAVGCTPQQYQRG</sequence>
<dbReference type="Gene3D" id="1.10.10.60">
    <property type="entry name" value="Homeodomain-like"/>
    <property type="match status" value="2"/>
</dbReference>
<dbReference type="PROSITE" id="PS00041">
    <property type="entry name" value="HTH_ARAC_FAMILY_1"/>
    <property type="match status" value="1"/>
</dbReference>
<evidence type="ECO:0000256" key="1">
    <source>
        <dbReference type="ARBA" id="ARBA00023015"/>
    </source>
</evidence>
<dbReference type="Proteomes" id="UP000298284">
    <property type="component" value="Unassembled WGS sequence"/>
</dbReference>
<reference evidence="5 6" key="1">
    <citation type="submission" date="2019-04" db="EMBL/GenBank/DDBJ databases">
        <authorList>
            <person name="Feng G."/>
            <person name="Zhang J."/>
            <person name="Zhu H."/>
        </authorList>
    </citation>
    <scope>NUCLEOTIDE SEQUENCE [LARGE SCALE GENOMIC DNA]</scope>
    <source>
        <strain evidence="5 6">JCM 19491</strain>
    </source>
</reference>
<organism evidence="5 6">
    <name type="scientific">Hymenobacter wooponensis</name>
    <dbReference type="NCBI Taxonomy" id="1525360"/>
    <lineage>
        <taxon>Bacteria</taxon>
        <taxon>Pseudomonadati</taxon>
        <taxon>Bacteroidota</taxon>
        <taxon>Cytophagia</taxon>
        <taxon>Cytophagales</taxon>
        <taxon>Hymenobacteraceae</taxon>
        <taxon>Hymenobacter</taxon>
    </lineage>
</organism>
<dbReference type="EMBL" id="SRKZ01000008">
    <property type="protein sequence ID" value="TGD77646.1"/>
    <property type="molecule type" value="Genomic_DNA"/>
</dbReference>
<dbReference type="InterPro" id="IPR018060">
    <property type="entry name" value="HTH_AraC"/>
</dbReference>
<dbReference type="SMART" id="SM00342">
    <property type="entry name" value="HTH_ARAC"/>
    <property type="match status" value="1"/>
</dbReference>
<name>A0A4Z0MDQ6_9BACT</name>
<dbReference type="Pfam" id="PF12833">
    <property type="entry name" value="HTH_18"/>
    <property type="match status" value="1"/>
</dbReference>
<keyword evidence="2" id="KW-0238">DNA-binding</keyword>
<dbReference type="SUPFAM" id="SSF46689">
    <property type="entry name" value="Homeodomain-like"/>
    <property type="match status" value="2"/>
</dbReference>
<proteinExistence type="predicted"/>
<keyword evidence="1" id="KW-0805">Transcription regulation</keyword>
<evidence type="ECO:0000313" key="5">
    <source>
        <dbReference type="EMBL" id="TGD77646.1"/>
    </source>
</evidence>
<dbReference type="PROSITE" id="PS01124">
    <property type="entry name" value="HTH_ARAC_FAMILY_2"/>
    <property type="match status" value="1"/>
</dbReference>
<accession>A0A4Z0MDQ6</accession>
<evidence type="ECO:0000259" key="4">
    <source>
        <dbReference type="PROSITE" id="PS01124"/>
    </source>
</evidence>
<dbReference type="InterPro" id="IPR009057">
    <property type="entry name" value="Homeodomain-like_sf"/>
</dbReference>
<dbReference type="InterPro" id="IPR018062">
    <property type="entry name" value="HTH_AraC-typ_CS"/>
</dbReference>
<evidence type="ECO:0000313" key="6">
    <source>
        <dbReference type="Proteomes" id="UP000298284"/>
    </source>
</evidence>
<dbReference type="PANTHER" id="PTHR46796">
    <property type="entry name" value="HTH-TYPE TRANSCRIPTIONAL ACTIVATOR RHAS-RELATED"/>
    <property type="match status" value="1"/>
</dbReference>
<gene>
    <name evidence="5" type="ORF">EU557_23005</name>
</gene>
<keyword evidence="3" id="KW-0804">Transcription</keyword>
<dbReference type="RefSeq" id="WP_135532831.1">
    <property type="nucleotide sequence ID" value="NZ_SRKZ01000008.1"/>
</dbReference>
<protein>
    <submittedName>
        <fullName evidence="5">AraC family transcriptional regulator</fullName>
    </submittedName>
</protein>
<comment type="caution">
    <text evidence="5">The sequence shown here is derived from an EMBL/GenBank/DDBJ whole genome shotgun (WGS) entry which is preliminary data.</text>
</comment>
<dbReference type="GO" id="GO:0043565">
    <property type="term" value="F:sequence-specific DNA binding"/>
    <property type="evidence" value="ECO:0007669"/>
    <property type="project" value="InterPro"/>
</dbReference>
<keyword evidence="6" id="KW-1185">Reference proteome</keyword>
<evidence type="ECO:0000256" key="3">
    <source>
        <dbReference type="ARBA" id="ARBA00023163"/>
    </source>
</evidence>
<dbReference type="AlphaFoldDB" id="A0A4Z0MDQ6"/>
<evidence type="ECO:0000256" key="2">
    <source>
        <dbReference type="ARBA" id="ARBA00023125"/>
    </source>
</evidence>
<dbReference type="InterPro" id="IPR050204">
    <property type="entry name" value="AraC_XylS_family_regulators"/>
</dbReference>
<dbReference type="GO" id="GO:0003700">
    <property type="term" value="F:DNA-binding transcription factor activity"/>
    <property type="evidence" value="ECO:0007669"/>
    <property type="project" value="InterPro"/>
</dbReference>